<evidence type="ECO:0000313" key="6">
    <source>
        <dbReference type="Proteomes" id="UP001199044"/>
    </source>
</evidence>
<keyword evidence="2" id="KW-0238">DNA-binding</keyword>
<organism evidence="5 6">
    <name type="scientific">Vibrio tritonius</name>
    <dbReference type="NCBI Taxonomy" id="1435069"/>
    <lineage>
        <taxon>Bacteria</taxon>
        <taxon>Pseudomonadati</taxon>
        <taxon>Pseudomonadota</taxon>
        <taxon>Gammaproteobacteria</taxon>
        <taxon>Vibrionales</taxon>
        <taxon>Vibrionaceae</taxon>
        <taxon>Vibrio</taxon>
    </lineage>
</organism>
<evidence type="ECO:0000313" key="5">
    <source>
        <dbReference type="EMBL" id="MCA2018835.1"/>
    </source>
</evidence>
<accession>A0ABS7YT15</accession>
<evidence type="ECO:0000256" key="3">
    <source>
        <dbReference type="ARBA" id="ARBA00023163"/>
    </source>
</evidence>
<dbReference type="PANTHER" id="PTHR44688:SF16">
    <property type="entry name" value="DNA-BINDING TRANSCRIPTIONAL ACTIVATOR DEVR_DOSR"/>
    <property type="match status" value="1"/>
</dbReference>
<dbReference type="InterPro" id="IPR036388">
    <property type="entry name" value="WH-like_DNA-bd_sf"/>
</dbReference>
<dbReference type="InterPro" id="IPR016032">
    <property type="entry name" value="Sig_transdc_resp-reg_C-effctor"/>
</dbReference>
<dbReference type="Proteomes" id="UP001199044">
    <property type="component" value="Unassembled WGS sequence"/>
</dbReference>
<dbReference type="PROSITE" id="PS50043">
    <property type="entry name" value="HTH_LUXR_2"/>
    <property type="match status" value="1"/>
</dbReference>
<name>A0ABS7YT15_9VIBR</name>
<sequence>MTETSLNTPLAEAIGAINSPRFTSHLMHLIELLCPFDCAVVMGFNGDQRPIYLYDSIKNHRDLLFQRYLVSSFKDDPFYTQLRAQKSQGVYLLKEVAQNNLLFQDYCAQFYHQTGWKDELCMLVNIEADRWVAFYLGYVDEIQQFSSESIRRLESHFTIIQALCQQHWRQSEFRLAEPLLDVTSYSGQMRQLIEHGLSSFGQDLLTNREQTIAGLMVQGLDTKLIAKRLNIAEGTVKNHRKRIYAQLNIASLSELFQLFLNHLITLSRS</sequence>
<dbReference type="Gene3D" id="1.10.10.10">
    <property type="entry name" value="Winged helix-like DNA-binding domain superfamily/Winged helix DNA-binding domain"/>
    <property type="match status" value="1"/>
</dbReference>
<evidence type="ECO:0000259" key="4">
    <source>
        <dbReference type="PROSITE" id="PS50043"/>
    </source>
</evidence>
<evidence type="ECO:0000256" key="1">
    <source>
        <dbReference type="ARBA" id="ARBA00023015"/>
    </source>
</evidence>
<dbReference type="PRINTS" id="PR00038">
    <property type="entry name" value="HTHLUXR"/>
</dbReference>
<dbReference type="SUPFAM" id="SSF46894">
    <property type="entry name" value="C-terminal effector domain of the bipartite response regulators"/>
    <property type="match status" value="1"/>
</dbReference>
<dbReference type="Pfam" id="PF00196">
    <property type="entry name" value="GerE"/>
    <property type="match status" value="1"/>
</dbReference>
<dbReference type="InterPro" id="IPR000792">
    <property type="entry name" value="Tscrpt_reg_LuxR_C"/>
</dbReference>
<keyword evidence="3" id="KW-0804">Transcription</keyword>
<keyword evidence="6" id="KW-1185">Reference proteome</keyword>
<comment type="caution">
    <text evidence="5">The sequence shown here is derived from an EMBL/GenBank/DDBJ whole genome shotgun (WGS) entry which is preliminary data.</text>
</comment>
<reference evidence="6" key="1">
    <citation type="submission" date="2023-07" db="EMBL/GenBank/DDBJ databases">
        <title>Molecular identification of indigenous halophilic bacteria isolated from red sea cost, biodegradation of synthetic dyes and assessment of degraded metabolite toxicity.</title>
        <authorList>
            <person name="Chaieb K."/>
            <person name="Altayb H.N."/>
        </authorList>
    </citation>
    <scope>NUCLEOTIDE SEQUENCE [LARGE SCALE GENOMIC DNA]</scope>
    <source>
        <strain evidence="6">K20</strain>
    </source>
</reference>
<keyword evidence="1" id="KW-0805">Transcription regulation</keyword>
<evidence type="ECO:0000256" key="2">
    <source>
        <dbReference type="ARBA" id="ARBA00023125"/>
    </source>
</evidence>
<gene>
    <name evidence="5" type="ORF">LDJ79_22170</name>
</gene>
<feature type="domain" description="HTH luxR-type" evidence="4">
    <location>
        <begin position="198"/>
        <end position="263"/>
    </location>
</feature>
<dbReference type="PANTHER" id="PTHR44688">
    <property type="entry name" value="DNA-BINDING TRANSCRIPTIONAL ACTIVATOR DEVR_DOSR"/>
    <property type="match status" value="1"/>
</dbReference>
<dbReference type="EMBL" id="JAIWIU010000203">
    <property type="protein sequence ID" value="MCA2018835.1"/>
    <property type="molecule type" value="Genomic_DNA"/>
</dbReference>
<dbReference type="CDD" id="cd06170">
    <property type="entry name" value="LuxR_C_like"/>
    <property type="match status" value="1"/>
</dbReference>
<proteinExistence type="predicted"/>
<protein>
    <submittedName>
        <fullName evidence="5">Helix-turn-helix transcriptional regulator</fullName>
    </submittedName>
</protein>
<dbReference type="RefSeq" id="WP_225252138.1">
    <property type="nucleotide sequence ID" value="NZ_JAIWIU010000203.1"/>
</dbReference>
<dbReference type="SMART" id="SM00421">
    <property type="entry name" value="HTH_LUXR"/>
    <property type="match status" value="1"/>
</dbReference>